<gene>
    <name evidence="1" type="primary">MOSPD1</name>
    <name evidence="1" type="ORF">DERF_001012</name>
</gene>
<name>A0A922L8Y5_DERFA</name>
<dbReference type="Proteomes" id="UP000790347">
    <property type="component" value="Unassembled WGS sequence"/>
</dbReference>
<evidence type="ECO:0000313" key="1">
    <source>
        <dbReference type="EMBL" id="KAH9526959.1"/>
    </source>
</evidence>
<reference evidence="1" key="1">
    <citation type="submission" date="2013-05" db="EMBL/GenBank/DDBJ databases">
        <authorList>
            <person name="Yim A.K.Y."/>
            <person name="Chan T.F."/>
            <person name="Ji K.M."/>
            <person name="Liu X.Y."/>
            <person name="Zhou J.W."/>
            <person name="Li R.Q."/>
            <person name="Yang K.Y."/>
            <person name="Li J."/>
            <person name="Li M."/>
            <person name="Law P.T.W."/>
            <person name="Wu Y.L."/>
            <person name="Cai Z.L."/>
            <person name="Qin H."/>
            <person name="Bao Y."/>
            <person name="Leung R.K.K."/>
            <person name="Ng P.K.S."/>
            <person name="Zou J."/>
            <person name="Zhong X.J."/>
            <person name="Ran P.X."/>
            <person name="Zhong N.S."/>
            <person name="Liu Z.G."/>
            <person name="Tsui S.K.W."/>
        </authorList>
    </citation>
    <scope>NUCLEOTIDE SEQUENCE</scope>
    <source>
        <strain evidence="1">Derf</strain>
        <tissue evidence="1">Whole organism</tissue>
    </source>
</reference>
<dbReference type="AlphaFoldDB" id="A0A922L8Y5"/>
<proteinExistence type="predicted"/>
<evidence type="ECO:0000313" key="2">
    <source>
        <dbReference type="Proteomes" id="UP000790347"/>
    </source>
</evidence>
<comment type="caution">
    <text evidence="1">The sequence shown here is derived from an EMBL/GenBank/DDBJ whole genome shotgun (WGS) entry which is preliminary data.</text>
</comment>
<keyword evidence="2" id="KW-1185">Reference proteome</keyword>
<reference evidence="1" key="2">
    <citation type="journal article" date="2022" name="Res Sq">
        <title>Comparative Genomics Reveals Insights into the Divergent Evolution of Astigmatic Mites and Household Pest Adaptations.</title>
        <authorList>
            <person name="Xiong Q."/>
            <person name="Wan A.T.-Y."/>
            <person name="Liu X.-Y."/>
            <person name="Fung C.S.-H."/>
            <person name="Xiao X."/>
            <person name="Malainual N."/>
            <person name="Hou J."/>
            <person name="Wang L."/>
            <person name="Wang M."/>
            <person name="Yang K."/>
            <person name="Cui Y."/>
            <person name="Leung E."/>
            <person name="Nong W."/>
            <person name="Shin S.-K."/>
            <person name="Au S."/>
            <person name="Jeong K.Y."/>
            <person name="Chew F.T."/>
            <person name="Hui J."/>
            <person name="Leung T.F."/>
            <person name="Tungtrongchitr A."/>
            <person name="Zhong N."/>
            <person name="Liu Z."/>
            <person name="Tsui S."/>
        </authorList>
    </citation>
    <scope>NUCLEOTIDE SEQUENCE</scope>
    <source>
        <strain evidence="1">Derf</strain>
        <tissue evidence="1">Whole organism</tissue>
    </source>
</reference>
<protein>
    <submittedName>
        <fullName evidence="1">Motile sperm domain-containing protein 1, variant 2</fullName>
    </submittedName>
</protein>
<dbReference type="EMBL" id="ASGP02000001">
    <property type="protein sequence ID" value="KAH9526959.1"/>
    <property type="molecule type" value="Genomic_DNA"/>
</dbReference>
<organism evidence="1 2">
    <name type="scientific">Dermatophagoides farinae</name>
    <name type="common">American house dust mite</name>
    <dbReference type="NCBI Taxonomy" id="6954"/>
    <lineage>
        <taxon>Eukaryota</taxon>
        <taxon>Metazoa</taxon>
        <taxon>Ecdysozoa</taxon>
        <taxon>Arthropoda</taxon>
        <taxon>Chelicerata</taxon>
        <taxon>Arachnida</taxon>
        <taxon>Acari</taxon>
        <taxon>Acariformes</taxon>
        <taxon>Sarcoptiformes</taxon>
        <taxon>Astigmata</taxon>
        <taxon>Psoroptidia</taxon>
        <taxon>Analgoidea</taxon>
        <taxon>Pyroglyphidae</taxon>
        <taxon>Dermatophagoidinae</taxon>
        <taxon>Dermatophagoides</taxon>
    </lineage>
</organism>
<sequence>MEAELTRLIRSAHSSNVIRRPKRNISVAMLFALLTEPSRSQIKLVIRIFLPNLISLLATSIHIRLHCVCKCQTNSSNCIRSPTK</sequence>
<accession>A0A922L8Y5</accession>